<dbReference type="Pfam" id="PF03184">
    <property type="entry name" value="DDE_1"/>
    <property type="match status" value="1"/>
</dbReference>
<dbReference type="Pfam" id="PF05225">
    <property type="entry name" value="HTH_psq"/>
    <property type="match status" value="1"/>
</dbReference>
<feature type="domain" description="HTH psq-type" evidence="2">
    <location>
        <begin position="21"/>
        <end position="55"/>
    </location>
</feature>
<name>A0AAV0WBG7_9HEMI</name>
<gene>
    <name evidence="3" type="ORF">MEUPH1_LOCUS9183</name>
</gene>
<evidence type="ECO:0008006" key="5">
    <source>
        <dbReference type="Google" id="ProtNLM"/>
    </source>
</evidence>
<evidence type="ECO:0000313" key="4">
    <source>
        <dbReference type="Proteomes" id="UP001160148"/>
    </source>
</evidence>
<keyword evidence="4" id="KW-1185">Reference proteome</keyword>
<evidence type="ECO:0000313" key="3">
    <source>
        <dbReference type="EMBL" id="CAI6353008.1"/>
    </source>
</evidence>
<reference evidence="3 4" key="1">
    <citation type="submission" date="2023-01" db="EMBL/GenBank/DDBJ databases">
        <authorList>
            <person name="Whitehead M."/>
        </authorList>
    </citation>
    <scope>NUCLEOTIDE SEQUENCE [LARGE SCALE GENOMIC DNA]</scope>
</reference>
<dbReference type="Gene3D" id="1.10.10.60">
    <property type="entry name" value="Homeodomain-like"/>
    <property type="match status" value="1"/>
</dbReference>
<dbReference type="AlphaFoldDB" id="A0AAV0WBG7"/>
<organism evidence="3 4">
    <name type="scientific">Macrosiphum euphorbiae</name>
    <name type="common">potato aphid</name>
    <dbReference type="NCBI Taxonomy" id="13131"/>
    <lineage>
        <taxon>Eukaryota</taxon>
        <taxon>Metazoa</taxon>
        <taxon>Ecdysozoa</taxon>
        <taxon>Arthropoda</taxon>
        <taxon>Hexapoda</taxon>
        <taxon>Insecta</taxon>
        <taxon>Pterygota</taxon>
        <taxon>Neoptera</taxon>
        <taxon>Paraneoptera</taxon>
        <taxon>Hemiptera</taxon>
        <taxon>Sternorrhyncha</taxon>
        <taxon>Aphidomorpha</taxon>
        <taxon>Aphidoidea</taxon>
        <taxon>Aphididae</taxon>
        <taxon>Macrosiphini</taxon>
        <taxon>Macrosiphum</taxon>
    </lineage>
</organism>
<protein>
    <recommendedName>
        <fullName evidence="5">DDE-1 domain-containing protein</fullName>
    </recommendedName>
</protein>
<dbReference type="EMBL" id="CARXXK010000002">
    <property type="protein sequence ID" value="CAI6353008.1"/>
    <property type="molecule type" value="Genomic_DNA"/>
</dbReference>
<accession>A0AAV0WBG7</accession>
<evidence type="ECO:0000259" key="2">
    <source>
        <dbReference type="Pfam" id="PF05225"/>
    </source>
</evidence>
<evidence type="ECO:0000259" key="1">
    <source>
        <dbReference type="Pfam" id="PF03184"/>
    </source>
</evidence>
<proteinExistence type="predicted"/>
<dbReference type="InterPro" id="IPR004875">
    <property type="entry name" value="DDE_SF_endonuclease_dom"/>
</dbReference>
<comment type="caution">
    <text evidence="3">The sequence shown here is derived from an EMBL/GenBank/DDBJ whole genome shotgun (WGS) entry which is preliminary data.</text>
</comment>
<sequence length="311" mass="35474">MPKVYKPDPRGKRYQKPNKSDLANAVAAVKLKKMSYREAESVYGINYSVIYRHVKNPEIKTQGGQTSLSKEEENLIVSGILFCAKWGYPIGRFDLRLLVNGYLERRGKKVKKFKNGTMPGRDWADSFLTRHKNILAVRMCQNIKRSRAGVTRSKINSYFDNLTNSLDGVSPSNILNYDETNLTDDPDRRKIITKRGTKYPERVMNNSKTSNSVMFAGTADGILFPPFTVYKAKTISDSWRLGGPKGSRYASSQFGWFDSYSFDDWIKIISIPYLKNLPGRKILIGDNLSSHISMESIKAFKEHNISFAFYL</sequence>
<dbReference type="InterPro" id="IPR007889">
    <property type="entry name" value="HTH_Psq"/>
</dbReference>
<dbReference type="Proteomes" id="UP001160148">
    <property type="component" value="Unassembled WGS sequence"/>
</dbReference>
<dbReference type="GO" id="GO:0003677">
    <property type="term" value="F:DNA binding"/>
    <property type="evidence" value="ECO:0007669"/>
    <property type="project" value="InterPro"/>
</dbReference>
<feature type="domain" description="DDE-1" evidence="1">
    <location>
        <begin position="217"/>
        <end position="309"/>
    </location>
</feature>